<evidence type="ECO:0000259" key="10">
    <source>
        <dbReference type="Pfam" id="PF12806"/>
    </source>
</evidence>
<sequence length="607" mass="67028">MEYRYNMRDLKFILKEWLPTEEVLSFDRFKDIYSIDDVDSILTEAYKVAREVVSPINAQGDKNPVKFENGVVTSPPGYKEVFQFIQKNGWGSSSECIELESGMPLMLFKAANEPMVAACPAMGSNIKLTTGAANLIIDFGTEADKSRFLPKMLSGDWQGTMNLTEPSAGSDVGDALTKSYPTDDPRIWKIKGTKMFITAGDGSICENTIHMVLARPPQGTKGSAGLGLYIVPKVWVDEDGSLGKPNDVATIAVEHKMGLNGSATCMLNFGENDGCYGIMLGSAPDEMGRSKGLAMMFNMMNESRIGTGHNANNQASEAYALASQYTSDRIQGYIKGERVPIIKHADVRRMLMDMKAHTEGIRAMIYKGFYCLDVANNSKDKEKAKECADIAAILTPLIKCYGSESAALMTAEAIQCLGGVGYTKEYPVEQYLRDSKILTIWEGTSFIHANDLVGRKMTMKNGKPFKMWMGSIKNFIDSNKNAAGLEKEFGTLARAYQAAEEVWQTIGSWQAEKDKKRELINLYALRTLFVFAQLYVAMCLIDQAVVASKNLAGLNEDHFDLNFYKGKVASARYYVNNSLPNVFTVAELIKNADDTVLEVPEEVLIVG</sequence>
<dbReference type="STRING" id="768706.Desor_1226"/>
<dbReference type="InterPro" id="IPR052166">
    <property type="entry name" value="Diverse_Acyl-CoA_DH"/>
</dbReference>
<dbReference type="RefSeq" id="WP_014183713.1">
    <property type="nucleotide sequence ID" value="NC_016584.1"/>
</dbReference>
<dbReference type="GO" id="GO:0016627">
    <property type="term" value="F:oxidoreductase activity, acting on the CH-CH group of donors"/>
    <property type="evidence" value="ECO:0007669"/>
    <property type="project" value="InterPro"/>
</dbReference>
<dbReference type="PANTHER" id="PTHR42803:SF1">
    <property type="entry name" value="BROAD-SPECIFICITY LINEAR ACYL-COA DEHYDROGENASE FADE5"/>
    <property type="match status" value="1"/>
</dbReference>
<dbReference type="GO" id="GO:0050660">
    <property type="term" value="F:flavin adenine dinucleotide binding"/>
    <property type="evidence" value="ECO:0007669"/>
    <property type="project" value="InterPro"/>
</dbReference>
<dbReference type="InterPro" id="IPR009100">
    <property type="entry name" value="AcylCoA_DH/oxidase_NM_dom_sf"/>
</dbReference>
<dbReference type="KEGG" id="dor:Desor_1226"/>
<evidence type="ECO:0000256" key="5">
    <source>
        <dbReference type="ARBA" id="ARBA00023002"/>
    </source>
</evidence>
<comment type="similarity">
    <text evidence="2 6">Belongs to the acyl-CoA dehydrogenase family.</text>
</comment>
<dbReference type="Gene3D" id="1.20.140.10">
    <property type="entry name" value="Butyryl-CoA Dehydrogenase, subunit A, domain 3"/>
    <property type="match status" value="1"/>
</dbReference>
<evidence type="ECO:0000313" key="11">
    <source>
        <dbReference type="EMBL" id="AET66892.1"/>
    </source>
</evidence>
<evidence type="ECO:0000259" key="7">
    <source>
        <dbReference type="Pfam" id="PF00441"/>
    </source>
</evidence>
<dbReference type="Proteomes" id="UP000006346">
    <property type="component" value="Chromosome"/>
</dbReference>
<dbReference type="InterPro" id="IPR025878">
    <property type="entry name" value="Acyl-CoA_dh-like_C_dom"/>
</dbReference>
<name>G7WCY6_DESOD</name>
<dbReference type="EMBL" id="CP003108">
    <property type="protein sequence ID" value="AET66892.1"/>
    <property type="molecule type" value="Genomic_DNA"/>
</dbReference>
<dbReference type="InterPro" id="IPR009075">
    <property type="entry name" value="AcylCo_DH/oxidase_C"/>
</dbReference>
<dbReference type="Pfam" id="PF00441">
    <property type="entry name" value="Acyl-CoA_dh_1"/>
    <property type="match status" value="1"/>
</dbReference>
<dbReference type="Pfam" id="PF02771">
    <property type="entry name" value="Acyl-CoA_dh_N"/>
    <property type="match status" value="1"/>
</dbReference>
<dbReference type="AlphaFoldDB" id="G7WCY6"/>
<dbReference type="InterPro" id="IPR046373">
    <property type="entry name" value="Acyl-CoA_Oxase/DH_mid-dom_sf"/>
</dbReference>
<evidence type="ECO:0000256" key="4">
    <source>
        <dbReference type="ARBA" id="ARBA00022827"/>
    </source>
</evidence>
<feature type="domain" description="Acyl-CoA dehydrogenase/oxidase C-terminal" evidence="7">
    <location>
        <begin position="291"/>
        <end position="452"/>
    </location>
</feature>
<evidence type="ECO:0000256" key="2">
    <source>
        <dbReference type="ARBA" id="ARBA00009347"/>
    </source>
</evidence>
<reference evidence="12" key="1">
    <citation type="submission" date="2011-11" db="EMBL/GenBank/DDBJ databases">
        <title>Complete sequence of Desulfosporosinus orientis DSM 765.</title>
        <authorList>
            <person name="Lucas S."/>
            <person name="Han J."/>
            <person name="Lapidus A."/>
            <person name="Cheng J.-F."/>
            <person name="Goodwin L."/>
            <person name="Pitluck S."/>
            <person name="Peters L."/>
            <person name="Ovchinnikova G."/>
            <person name="Teshima H."/>
            <person name="Detter J.C."/>
            <person name="Han C."/>
            <person name="Tapia R."/>
            <person name="Land M."/>
            <person name="Hauser L."/>
            <person name="Kyrpides N."/>
            <person name="Ivanova N."/>
            <person name="Pagani I."/>
            <person name="Pester M."/>
            <person name="Spring S."/>
            <person name="Ollivier B."/>
            <person name="Rattei T."/>
            <person name="Klenk H.-P."/>
            <person name="Wagner M."/>
            <person name="Loy A."/>
            <person name="Woyke T."/>
        </authorList>
    </citation>
    <scope>NUCLEOTIDE SEQUENCE [LARGE SCALE GENOMIC DNA]</scope>
    <source>
        <strain evidence="12">ATCC 19365 / DSM 765 / NCIMB 8382 / VKM B-1628</strain>
    </source>
</reference>
<evidence type="ECO:0000256" key="6">
    <source>
        <dbReference type="RuleBase" id="RU362125"/>
    </source>
</evidence>
<evidence type="ECO:0000256" key="3">
    <source>
        <dbReference type="ARBA" id="ARBA00022630"/>
    </source>
</evidence>
<feature type="domain" description="Acyl-CoA dehydrogenase/oxidase N-terminal" evidence="9">
    <location>
        <begin position="110"/>
        <end position="156"/>
    </location>
</feature>
<dbReference type="InterPro" id="IPR036250">
    <property type="entry name" value="AcylCo_DH-like_C"/>
</dbReference>
<dbReference type="PATRIC" id="fig|768706.3.peg.1208"/>
<dbReference type="Gene3D" id="2.40.110.10">
    <property type="entry name" value="Butyryl-CoA Dehydrogenase, subunit A, domain 2"/>
    <property type="match status" value="1"/>
</dbReference>
<gene>
    <name evidence="11" type="ordered locus">Desor_1226</name>
</gene>
<accession>G7WCY6</accession>
<dbReference type="Gene3D" id="1.10.540.10">
    <property type="entry name" value="Acyl-CoA dehydrogenase/oxidase, N-terminal domain"/>
    <property type="match status" value="1"/>
</dbReference>
<evidence type="ECO:0000256" key="1">
    <source>
        <dbReference type="ARBA" id="ARBA00001974"/>
    </source>
</evidence>
<evidence type="ECO:0000259" key="9">
    <source>
        <dbReference type="Pfam" id="PF02771"/>
    </source>
</evidence>
<reference evidence="11 12" key="2">
    <citation type="journal article" date="2012" name="J. Bacteriol.">
        <title>Complete genome sequences of Desulfosporosinus orientis DSM765T, Desulfosporosinus youngiae DSM17734T, Desulfosporosinus meridiei DSM13257T, and Desulfosporosinus acidiphilus DSM22704T.</title>
        <authorList>
            <person name="Pester M."/>
            <person name="Brambilla E."/>
            <person name="Alazard D."/>
            <person name="Rattei T."/>
            <person name="Weinmaier T."/>
            <person name="Han J."/>
            <person name="Lucas S."/>
            <person name="Lapidus A."/>
            <person name="Cheng J.F."/>
            <person name="Goodwin L."/>
            <person name="Pitluck S."/>
            <person name="Peters L."/>
            <person name="Ovchinnikova G."/>
            <person name="Teshima H."/>
            <person name="Detter J.C."/>
            <person name="Han C.S."/>
            <person name="Tapia R."/>
            <person name="Land M.L."/>
            <person name="Hauser L."/>
            <person name="Kyrpides N.C."/>
            <person name="Ivanova N.N."/>
            <person name="Pagani I."/>
            <person name="Huntmann M."/>
            <person name="Wei C.L."/>
            <person name="Davenport K.W."/>
            <person name="Daligault H."/>
            <person name="Chain P.S."/>
            <person name="Chen A."/>
            <person name="Mavromatis K."/>
            <person name="Markowitz V."/>
            <person name="Szeto E."/>
            <person name="Mikhailova N."/>
            <person name="Pati A."/>
            <person name="Wagner M."/>
            <person name="Woyke T."/>
            <person name="Ollivier B."/>
            <person name="Klenk H.P."/>
            <person name="Spring S."/>
            <person name="Loy A."/>
        </authorList>
    </citation>
    <scope>NUCLEOTIDE SEQUENCE [LARGE SCALE GENOMIC DNA]</scope>
    <source>
        <strain evidence="12">ATCC 19365 / DSM 765 / NCIMB 8382 / VKM B-1628</strain>
    </source>
</reference>
<evidence type="ECO:0000259" key="8">
    <source>
        <dbReference type="Pfam" id="PF02770"/>
    </source>
</evidence>
<protein>
    <submittedName>
        <fullName evidence="11">Acyl-CoA dehydrogenase</fullName>
    </submittedName>
</protein>
<dbReference type="InterPro" id="IPR006091">
    <property type="entry name" value="Acyl-CoA_Oxase/DH_mid-dom"/>
</dbReference>
<feature type="domain" description="Acyl-CoA oxidase/dehydrogenase middle" evidence="8">
    <location>
        <begin position="161"/>
        <end position="269"/>
    </location>
</feature>
<dbReference type="HOGENOM" id="CLU_018204_12_2_9"/>
<keyword evidence="4 6" id="KW-0274">FAD</keyword>
<dbReference type="eggNOG" id="COG1960">
    <property type="taxonomic scope" value="Bacteria"/>
</dbReference>
<dbReference type="PANTHER" id="PTHR42803">
    <property type="entry name" value="ACYL-COA DEHYDROGENASE"/>
    <property type="match status" value="1"/>
</dbReference>
<dbReference type="Pfam" id="PF02770">
    <property type="entry name" value="Acyl-CoA_dh_M"/>
    <property type="match status" value="1"/>
</dbReference>
<dbReference type="SUPFAM" id="SSF56645">
    <property type="entry name" value="Acyl-CoA dehydrogenase NM domain-like"/>
    <property type="match status" value="1"/>
</dbReference>
<organism evidence="11 12">
    <name type="scientific">Desulfosporosinus orientis (strain ATCC 19365 / DSM 765 / NCIMB 8382 / VKM B-1628 / Singapore I)</name>
    <name type="common">Desulfotomaculum orientis</name>
    <dbReference type="NCBI Taxonomy" id="768706"/>
    <lineage>
        <taxon>Bacteria</taxon>
        <taxon>Bacillati</taxon>
        <taxon>Bacillota</taxon>
        <taxon>Clostridia</taxon>
        <taxon>Eubacteriales</taxon>
        <taxon>Desulfitobacteriaceae</taxon>
        <taxon>Desulfosporosinus</taxon>
    </lineage>
</organism>
<keyword evidence="5 6" id="KW-0560">Oxidoreductase</keyword>
<proteinExistence type="inferred from homology"/>
<dbReference type="InterPro" id="IPR037069">
    <property type="entry name" value="AcylCoA_DH/ox_N_sf"/>
</dbReference>
<dbReference type="Pfam" id="PF12806">
    <property type="entry name" value="Acyl-CoA_dh_C"/>
    <property type="match status" value="1"/>
</dbReference>
<keyword evidence="12" id="KW-1185">Reference proteome</keyword>
<evidence type="ECO:0000313" key="12">
    <source>
        <dbReference type="Proteomes" id="UP000006346"/>
    </source>
</evidence>
<dbReference type="InterPro" id="IPR013786">
    <property type="entry name" value="AcylCoA_DH/ox_N"/>
</dbReference>
<keyword evidence="3 6" id="KW-0285">Flavoprotein</keyword>
<comment type="cofactor">
    <cofactor evidence="1 6">
        <name>FAD</name>
        <dbReference type="ChEBI" id="CHEBI:57692"/>
    </cofactor>
</comment>
<feature type="domain" description="Acetyl-CoA dehydrogenase-like C-terminal" evidence="10">
    <location>
        <begin position="469"/>
        <end position="599"/>
    </location>
</feature>
<dbReference type="SUPFAM" id="SSF47203">
    <property type="entry name" value="Acyl-CoA dehydrogenase C-terminal domain-like"/>
    <property type="match status" value="1"/>
</dbReference>
<dbReference type="OrthoDB" id="9802447at2"/>